<reference evidence="3" key="1">
    <citation type="submission" date="2018-05" db="EMBL/GenBank/DDBJ databases">
        <authorList>
            <person name="Lanie J.A."/>
            <person name="Ng W.-L."/>
            <person name="Kazmierczak K.M."/>
            <person name="Andrzejewski T.M."/>
            <person name="Davidsen T.M."/>
            <person name="Wayne K.J."/>
            <person name="Tettelin H."/>
            <person name="Glass J.I."/>
            <person name="Rusch D."/>
            <person name="Podicherti R."/>
            <person name="Tsui H.-C.T."/>
            <person name="Winkler M.E."/>
        </authorList>
    </citation>
    <scope>NUCLEOTIDE SEQUENCE</scope>
</reference>
<evidence type="ECO:0000256" key="1">
    <source>
        <dbReference type="SAM" id="Coils"/>
    </source>
</evidence>
<evidence type="ECO:0000256" key="2">
    <source>
        <dbReference type="SAM" id="Phobius"/>
    </source>
</evidence>
<feature type="coiled-coil region" evidence="1">
    <location>
        <begin position="98"/>
        <end position="125"/>
    </location>
</feature>
<dbReference type="EMBL" id="UINC01004042">
    <property type="protein sequence ID" value="SVA11321.1"/>
    <property type="molecule type" value="Genomic_DNA"/>
</dbReference>
<keyword evidence="2" id="KW-0472">Membrane</keyword>
<accession>A0A381T710</accession>
<keyword evidence="2" id="KW-1133">Transmembrane helix</keyword>
<keyword evidence="1" id="KW-0175">Coiled coil</keyword>
<keyword evidence="2" id="KW-0812">Transmembrane</keyword>
<gene>
    <name evidence="3" type="ORF">METZ01_LOCUS64175</name>
</gene>
<feature type="transmembrane region" description="Helical" evidence="2">
    <location>
        <begin position="7"/>
        <end position="32"/>
    </location>
</feature>
<name>A0A381T710_9ZZZZ</name>
<sequence length="301" mass="36033">MKKIFESIYLFSKLTTSLVLFTVLIIMGYFFYTSYQNQDKVYLEKKTQENKFEEEINNNSTQIKIISENLIKNQSLFSKIEKLLRNNSLKDDSSFKINEEFKIALKGIQKNINTLSKEIQSIKVEINKFDDLRTIEEDNTNILYEKSINDLISLILIKYENGLDFEDELNSLENIILPDRDIFIEKIRVIARKPYKGHYFLEDQFQLEMENYIKNKIEKNNSNFLYKIILPYIKIEPSQYNKIKSNDFLLLINIKKLIKEKQIDESIEKLKLLDEYENFFFSTIEQSKIYIEFNKNLMELI</sequence>
<dbReference type="AlphaFoldDB" id="A0A381T710"/>
<protein>
    <submittedName>
        <fullName evidence="3">Uncharacterized protein</fullName>
    </submittedName>
</protein>
<evidence type="ECO:0000313" key="3">
    <source>
        <dbReference type="EMBL" id="SVA11321.1"/>
    </source>
</evidence>
<organism evidence="3">
    <name type="scientific">marine metagenome</name>
    <dbReference type="NCBI Taxonomy" id="408172"/>
    <lineage>
        <taxon>unclassified sequences</taxon>
        <taxon>metagenomes</taxon>
        <taxon>ecological metagenomes</taxon>
    </lineage>
</organism>
<proteinExistence type="predicted"/>